<comment type="similarity">
    <text evidence="2 6">Belongs to the class-III pyridoxal-phosphate-dependent aminotransferase family.</text>
</comment>
<accession>A0A060DJ77</accession>
<dbReference type="Gene3D" id="3.40.640.10">
    <property type="entry name" value="Type I PLP-dependent aspartate aminotransferase-like (Major domain)"/>
    <property type="match status" value="1"/>
</dbReference>
<dbReference type="Proteomes" id="UP000027186">
    <property type="component" value="Chromosome"/>
</dbReference>
<organism evidence="7 8">
    <name type="scientific">Azospirillum argentinense</name>
    <dbReference type="NCBI Taxonomy" id="2970906"/>
    <lineage>
        <taxon>Bacteria</taxon>
        <taxon>Pseudomonadati</taxon>
        <taxon>Pseudomonadota</taxon>
        <taxon>Alphaproteobacteria</taxon>
        <taxon>Rhodospirillales</taxon>
        <taxon>Azospirillaceae</taxon>
        <taxon>Azospirillum</taxon>
    </lineage>
</organism>
<dbReference type="InterPro" id="IPR015421">
    <property type="entry name" value="PyrdxlP-dep_Trfase_major"/>
</dbReference>
<proteinExistence type="inferred from homology"/>
<dbReference type="InterPro" id="IPR015424">
    <property type="entry name" value="PyrdxlP-dep_Trfase"/>
</dbReference>
<evidence type="ECO:0000313" key="7">
    <source>
        <dbReference type="EMBL" id="AIB10759.1"/>
    </source>
</evidence>
<dbReference type="PANTHER" id="PTHR42684:SF3">
    <property type="entry name" value="ADENOSYLMETHIONINE-8-AMINO-7-OXONONANOATE AMINOTRANSFERASE"/>
    <property type="match status" value="1"/>
</dbReference>
<dbReference type="CDD" id="cd00610">
    <property type="entry name" value="OAT_like"/>
    <property type="match status" value="1"/>
</dbReference>
<keyword evidence="3 7" id="KW-0032">Aminotransferase</keyword>
<gene>
    <name evidence="7" type="ORF">ABAZ39_01730</name>
</gene>
<dbReference type="EMBL" id="CP007793">
    <property type="protein sequence ID" value="AIB10759.1"/>
    <property type="molecule type" value="Genomic_DNA"/>
</dbReference>
<sequence length="471" mass="50921">MTEQGVAATESSGPDNFGAGNSAASRDKAYFLHPYTNLHAHETQGPLIIERGEGVRVFDDSGKEYIEGLASLWCVSLGWGEERLVEAATRQMRKLPTYHVFGHKSHEPGIDLAERLIKLAPVPMSKVFFANSGSEANDTAVKLVWYYNNALGRPEKKKILSRVKAYHGVTVATASLTGLVNNHRDFDLPIARIQHTDCPHHYRFAEPGESEEDFATRLAESLEALILAEGPDTIAAMFAEPVMGAGGVIVPPATYFAKIQPILKKYDILLVADEVICGFGRTGNFWGSQTMGMQPDILTCAKQLSSGYLPISAVMVSDAVYRACVEESKKIGTFGHGYTYSAHPVAAAVAIETLKIYEERDLVGHVRAVAPLFQRRLKALADHPLVGEARGVGLIGALELVADKETKTPFDPVGRAGAVVNGLSQENGLIIRAMGDSVAVCPPLVIGEEDINLMFDRLTTALDAAIPVLRG</sequence>
<dbReference type="FunFam" id="3.40.640.10:FF:000014">
    <property type="entry name" value="Adenosylmethionine-8-amino-7-oxononanoate aminotransferase, probable"/>
    <property type="match status" value="1"/>
</dbReference>
<reference evidence="7 8" key="1">
    <citation type="journal article" date="2014" name="Genome Announc.">
        <title>Complete Genome Sequence of the Model Rhizosphere Strain Azospirillum brasilense Az39, Successfully Applied in Agriculture.</title>
        <authorList>
            <person name="Rivera D."/>
            <person name="Revale S."/>
            <person name="Molina R."/>
            <person name="Gualpa J."/>
            <person name="Puente M."/>
            <person name="Maroniche G."/>
            <person name="Paris G."/>
            <person name="Baker D."/>
            <person name="Clavijo B."/>
            <person name="McLay K."/>
            <person name="Spaepen S."/>
            <person name="Perticari A."/>
            <person name="Vazquez M."/>
            <person name="Wisniewski-Dye F."/>
            <person name="Watkins C."/>
            <person name="Martinez-Abarca F."/>
            <person name="Vanderleyden J."/>
            <person name="Cassan F."/>
        </authorList>
    </citation>
    <scope>NUCLEOTIDE SEQUENCE [LARGE SCALE GENOMIC DNA]</scope>
    <source>
        <strain evidence="7 8">Az39</strain>
    </source>
</reference>
<dbReference type="AlphaFoldDB" id="A0A060DJ77"/>
<keyword evidence="4 7" id="KW-0808">Transferase</keyword>
<dbReference type="GO" id="GO:0004015">
    <property type="term" value="F:adenosylmethionine-8-amino-7-oxononanoate transaminase activity"/>
    <property type="evidence" value="ECO:0007669"/>
    <property type="project" value="TreeGrafter"/>
</dbReference>
<evidence type="ECO:0000256" key="6">
    <source>
        <dbReference type="RuleBase" id="RU003560"/>
    </source>
</evidence>
<keyword evidence="5 6" id="KW-0663">Pyridoxal phosphate</keyword>
<comment type="cofactor">
    <cofactor evidence="1">
        <name>pyridoxal 5'-phosphate</name>
        <dbReference type="ChEBI" id="CHEBI:597326"/>
    </cofactor>
</comment>
<protein>
    <submittedName>
        <fullName evidence="7">Aminotransferase</fullName>
    </submittedName>
</protein>
<dbReference type="PANTHER" id="PTHR42684">
    <property type="entry name" value="ADENOSYLMETHIONINE-8-AMINO-7-OXONONANOATE AMINOTRANSFERASE"/>
    <property type="match status" value="1"/>
</dbReference>
<dbReference type="GO" id="GO:0009102">
    <property type="term" value="P:biotin biosynthetic process"/>
    <property type="evidence" value="ECO:0007669"/>
    <property type="project" value="TreeGrafter"/>
</dbReference>
<evidence type="ECO:0000256" key="3">
    <source>
        <dbReference type="ARBA" id="ARBA00022576"/>
    </source>
</evidence>
<evidence type="ECO:0000256" key="2">
    <source>
        <dbReference type="ARBA" id="ARBA00008954"/>
    </source>
</evidence>
<dbReference type="GO" id="GO:0009448">
    <property type="term" value="P:gamma-aminobutyric acid metabolic process"/>
    <property type="evidence" value="ECO:0007669"/>
    <property type="project" value="TreeGrafter"/>
</dbReference>
<dbReference type="PIRSF" id="PIRSF000521">
    <property type="entry name" value="Transaminase_4ab_Lys_Orn"/>
    <property type="match status" value="1"/>
</dbReference>
<dbReference type="SUPFAM" id="SSF53383">
    <property type="entry name" value="PLP-dependent transferases"/>
    <property type="match status" value="1"/>
</dbReference>
<evidence type="ECO:0000313" key="8">
    <source>
        <dbReference type="Proteomes" id="UP000027186"/>
    </source>
</evidence>
<dbReference type="PROSITE" id="PS00600">
    <property type="entry name" value="AA_TRANSFER_CLASS_3"/>
    <property type="match status" value="1"/>
</dbReference>
<dbReference type="InterPro" id="IPR049704">
    <property type="entry name" value="Aminotrans_3_PPA_site"/>
</dbReference>
<evidence type="ECO:0000256" key="1">
    <source>
        <dbReference type="ARBA" id="ARBA00001933"/>
    </source>
</evidence>
<evidence type="ECO:0000256" key="5">
    <source>
        <dbReference type="ARBA" id="ARBA00022898"/>
    </source>
</evidence>
<dbReference type="GO" id="GO:0030170">
    <property type="term" value="F:pyridoxal phosphate binding"/>
    <property type="evidence" value="ECO:0007669"/>
    <property type="project" value="InterPro"/>
</dbReference>
<dbReference type="Pfam" id="PF00202">
    <property type="entry name" value="Aminotran_3"/>
    <property type="match status" value="1"/>
</dbReference>
<dbReference type="NCBIfam" id="NF005682">
    <property type="entry name" value="PRK07480.1"/>
    <property type="match status" value="1"/>
</dbReference>
<dbReference type="KEGG" id="abq:ABAZ39_01730"/>
<dbReference type="InterPro" id="IPR015422">
    <property type="entry name" value="PyrdxlP-dep_Trfase_small"/>
</dbReference>
<evidence type="ECO:0000256" key="4">
    <source>
        <dbReference type="ARBA" id="ARBA00022679"/>
    </source>
</evidence>
<name>A0A060DJ77_9PROT</name>
<dbReference type="Gene3D" id="3.90.1150.10">
    <property type="entry name" value="Aspartate Aminotransferase, domain 1"/>
    <property type="match status" value="1"/>
</dbReference>
<dbReference type="RefSeq" id="WP_038526098.1">
    <property type="nucleotide sequence ID" value="NZ_CP007793.1"/>
</dbReference>
<dbReference type="InterPro" id="IPR005814">
    <property type="entry name" value="Aminotrans_3"/>
</dbReference>
<dbReference type="NCBIfam" id="NF004767">
    <property type="entry name" value="PRK06105.1"/>
    <property type="match status" value="1"/>
</dbReference>